<dbReference type="AlphaFoldDB" id="A0A5N7BJK5"/>
<accession>A0A5N7BJK5</accession>
<evidence type="ECO:0000313" key="3">
    <source>
        <dbReference type="Proteomes" id="UP000326198"/>
    </source>
</evidence>
<name>A0A5N7BJK5_9EURO</name>
<dbReference type="EMBL" id="ML736169">
    <property type="protein sequence ID" value="KAE8381677.1"/>
    <property type="molecule type" value="Genomic_DNA"/>
</dbReference>
<evidence type="ECO:0000313" key="2">
    <source>
        <dbReference type="EMBL" id="KAE8381677.1"/>
    </source>
</evidence>
<feature type="region of interest" description="Disordered" evidence="1">
    <location>
        <begin position="38"/>
        <end position="65"/>
    </location>
</feature>
<reference evidence="2 3" key="1">
    <citation type="submission" date="2019-04" db="EMBL/GenBank/DDBJ databases">
        <title>Friends and foes A comparative genomics studyof 23 Aspergillus species from section Flavi.</title>
        <authorList>
            <consortium name="DOE Joint Genome Institute"/>
            <person name="Kjaerbolling I."/>
            <person name="Vesth T."/>
            <person name="Frisvad J.C."/>
            <person name="Nybo J.L."/>
            <person name="Theobald S."/>
            <person name="Kildgaard S."/>
            <person name="Isbrandt T."/>
            <person name="Kuo A."/>
            <person name="Sato A."/>
            <person name="Lyhne E.K."/>
            <person name="Kogle M.E."/>
            <person name="Wiebenga A."/>
            <person name="Kun R.S."/>
            <person name="Lubbers R.J."/>
            <person name="Makela M.R."/>
            <person name="Barry K."/>
            <person name="Chovatia M."/>
            <person name="Clum A."/>
            <person name="Daum C."/>
            <person name="Haridas S."/>
            <person name="He G."/>
            <person name="LaButti K."/>
            <person name="Lipzen A."/>
            <person name="Mondo S."/>
            <person name="Riley R."/>
            <person name="Salamov A."/>
            <person name="Simmons B.A."/>
            <person name="Magnuson J.K."/>
            <person name="Henrissat B."/>
            <person name="Mortensen U.H."/>
            <person name="Larsen T.O."/>
            <person name="Devries R.P."/>
            <person name="Grigoriev I.V."/>
            <person name="Machida M."/>
            <person name="Baker S.E."/>
            <person name="Andersen M.R."/>
        </authorList>
    </citation>
    <scope>NUCLEOTIDE SEQUENCE [LARGE SCALE GENOMIC DNA]</scope>
    <source>
        <strain evidence="2 3">IBT 29228</strain>
    </source>
</reference>
<evidence type="ECO:0000256" key="1">
    <source>
        <dbReference type="SAM" id="MobiDB-lite"/>
    </source>
</evidence>
<proteinExistence type="predicted"/>
<feature type="compositionally biased region" description="Polar residues" evidence="1">
    <location>
        <begin position="49"/>
        <end position="65"/>
    </location>
</feature>
<gene>
    <name evidence="2" type="ORF">BDV26DRAFT_255236</name>
</gene>
<keyword evidence="3" id="KW-1185">Reference proteome</keyword>
<sequence length="65" mass="7497">MMNKLSACYNGQVHLFLKERLGPAFMLWYCHLHLLQKTPPGDDPLTRHPNVQTGRNRSCSDLTIM</sequence>
<protein>
    <submittedName>
        <fullName evidence="2">Uncharacterized protein</fullName>
    </submittedName>
</protein>
<dbReference type="Proteomes" id="UP000326198">
    <property type="component" value="Unassembled WGS sequence"/>
</dbReference>
<organism evidence="2 3">
    <name type="scientific">Aspergillus bertholletiae</name>
    <dbReference type="NCBI Taxonomy" id="1226010"/>
    <lineage>
        <taxon>Eukaryota</taxon>
        <taxon>Fungi</taxon>
        <taxon>Dikarya</taxon>
        <taxon>Ascomycota</taxon>
        <taxon>Pezizomycotina</taxon>
        <taxon>Eurotiomycetes</taxon>
        <taxon>Eurotiomycetidae</taxon>
        <taxon>Eurotiales</taxon>
        <taxon>Aspergillaceae</taxon>
        <taxon>Aspergillus</taxon>
        <taxon>Aspergillus subgen. Circumdati</taxon>
    </lineage>
</organism>